<gene>
    <name evidence="2" type="ORF">O0I10_011542</name>
</gene>
<name>A0AAD7USN7_9FUNG</name>
<evidence type="ECO:0008006" key="4">
    <source>
        <dbReference type="Google" id="ProtNLM"/>
    </source>
</evidence>
<dbReference type="GeneID" id="83218942"/>
<sequence length="448" mass="51349">MTSRTRRAASAGSNQPPAENRQEDHDMAEASQDTNQAATEQETTNTQDVPQPSGATQQQQTPVSEPQPPVQHPQVDTILVQLNERVEQTARDLLQAQGKSQAEHEEAMRHHRQAQEARSAYQHTLIHGHSRKEDQIVPANMPMLQIKGGPMRDASKTIHESVQAFCSAFEAQLRSRSLDLNRHWERLIWTTLDSQQIQWATQRLAGRDYTWEQAQVEIQRMYGNPLYIYRKQFELSRKFQRPGQSLKLHTEEWQELAYEANCEPSPQTTFNYVNSLLKPVRETIWPILSTKFELNLPSSINEVAQLAIGAMGEYMEDGYEQVTPIARKRQHMGNQDGTFKRRQYGNCPVHPKGSHAANDCLVLRQLNQGRQQTSQHAPIKDKGPRLCRYCKKAPYQPGHKCSEYYQQRKVVHNRSINVNQTSSSRDQAILDHLLPVNLEKMDITGTHI</sequence>
<dbReference type="AlphaFoldDB" id="A0AAD7USN7"/>
<evidence type="ECO:0000313" key="2">
    <source>
        <dbReference type="EMBL" id="KAJ8652803.1"/>
    </source>
</evidence>
<evidence type="ECO:0000256" key="1">
    <source>
        <dbReference type="SAM" id="MobiDB-lite"/>
    </source>
</evidence>
<feature type="compositionally biased region" description="Low complexity" evidence="1">
    <location>
        <begin position="32"/>
        <end position="48"/>
    </location>
</feature>
<feature type="region of interest" description="Disordered" evidence="1">
    <location>
        <begin position="95"/>
        <end position="120"/>
    </location>
</feature>
<dbReference type="Proteomes" id="UP001234581">
    <property type="component" value="Unassembled WGS sequence"/>
</dbReference>
<proteinExistence type="predicted"/>
<comment type="caution">
    <text evidence="2">The sequence shown here is derived from an EMBL/GenBank/DDBJ whole genome shotgun (WGS) entry which is preliminary data.</text>
</comment>
<reference evidence="2 3" key="1">
    <citation type="submission" date="2023-03" db="EMBL/GenBank/DDBJ databases">
        <title>Genome sequence of Lichtheimia ornata CBS 291.66.</title>
        <authorList>
            <person name="Mohabir J.T."/>
            <person name="Shea T.P."/>
            <person name="Kurbessoian T."/>
            <person name="Berby B."/>
            <person name="Fontaine J."/>
            <person name="Livny J."/>
            <person name="Gnirke A."/>
            <person name="Stajich J.E."/>
            <person name="Cuomo C.A."/>
        </authorList>
    </citation>
    <scope>NUCLEOTIDE SEQUENCE [LARGE SCALE GENOMIC DNA]</scope>
    <source>
        <strain evidence="2">CBS 291.66</strain>
    </source>
</reference>
<evidence type="ECO:0000313" key="3">
    <source>
        <dbReference type="Proteomes" id="UP001234581"/>
    </source>
</evidence>
<organism evidence="2 3">
    <name type="scientific">Lichtheimia ornata</name>
    <dbReference type="NCBI Taxonomy" id="688661"/>
    <lineage>
        <taxon>Eukaryota</taxon>
        <taxon>Fungi</taxon>
        <taxon>Fungi incertae sedis</taxon>
        <taxon>Mucoromycota</taxon>
        <taxon>Mucoromycotina</taxon>
        <taxon>Mucoromycetes</taxon>
        <taxon>Mucorales</taxon>
        <taxon>Lichtheimiaceae</taxon>
        <taxon>Lichtheimia</taxon>
    </lineage>
</organism>
<keyword evidence="3" id="KW-1185">Reference proteome</keyword>
<feature type="compositionally biased region" description="Polar residues" evidence="1">
    <location>
        <begin position="49"/>
        <end position="64"/>
    </location>
</feature>
<accession>A0AAD7USN7</accession>
<protein>
    <recommendedName>
        <fullName evidence="4">Retrotransposon gag domain-containing protein</fullName>
    </recommendedName>
</protein>
<dbReference type="EMBL" id="JARTCD010000093">
    <property type="protein sequence ID" value="KAJ8652803.1"/>
    <property type="molecule type" value="Genomic_DNA"/>
</dbReference>
<feature type="region of interest" description="Disordered" evidence="1">
    <location>
        <begin position="1"/>
        <end position="72"/>
    </location>
</feature>
<dbReference type="RefSeq" id="XP_058337717.1">
    <property type="nucleotide sequence ID" value="XM_058491507.1"/>
</dbReference>